<sequence length="142" mass="14074">MGLGALTGGPHPDLAAGAVLACAAAFAVGLAARPAGLVLAAAAPLAALRVPGPPAGPGVLGAAGPEGASAPWWIVLAAVCLLGALTPGRISLDALLARRRQRRLRGGAGADPDDERIGRRPEEAPPLPYPGARVESPRPSRI</sequence>
<keyword evidence="3" id="KW-0808">Transferase</keyword>
<keyword evidence="3" id="KW-0418">Kinase</keyword>
<organism evidence="3 4">
    <name type="scientific">Streptomonospora wellingtoniae</name>
    <dbReference type="NCBI Taxonomy" id="3075544"/>
    <lineage>
        <taxon>Bacteria</taxon>
        <taxon>Bacillati</taxon>
        <taxon>Actinomycetota</taxon>
        <taxon>Actinomycetes</taxon>
        <taxon>Streptosporangiales</taxon>
        <taxon>Nocardiopsidaceae</taxon>
        <taxon>Streptomonospora</taxon>
    </lineage>
</organism>
<feature type="region of interest" description="Disordered" evidence="1">
    <location>
        <begin position="103"/>
        <end position="142"/>
    </location>
</feature>
<gene>
    <name evidence="3" type="ORF">RM446_16095</name>
</gene>
<name>A0ABU2KWG2_9ACTN</name>
<dbReference type="RefSeq" id="WP_311546127.1">
    <property type="nucleotide sequence ID" value="NZ_JAVREK010000017.1"/>
</dbReference>
<dbReference type="EMBL" id="JAVREK010000017">
    <property type="protein sequence ID" value="MDT0303636.1"/>
    <property type="molecule type" value="Genomic_DNA"/>
</dbReference>
<evidence type="ECO:0000313" key="3">
    <source>
        <dbReference type="EMBL" id="MDT0303636.1"/>
    </source>
</evidence>
<dbReference type="GO" id="GO:0016301">
    <property type="term" value="F:kinase activity"/>
    <property type="evidence" value="ECO:0007669"/>
    <property type="project" value="UniProtKB-KW"/>
</dbReference>
<feature type="transmembrane region" description="Helical" evidence="2">
    <location>
        <begin position="72"/>
        <end position="96"/>
    </location>
</feature>
<keyword evidence="4" id="KW-1185">Reference proteome</keyword>
<evidence type="ECO:0000256" key="2">
    <source>
        <dbReference type="SAM" id="Phobius"/>
    </source>
</evidence>
<keyword evidence="2" id="KW-0472">Membrane</keyword>
<keyword evidence="2" id="KW-1133">Transmembrane helix</keyword>
<keyword evidence="2" id="KW-0812">Transmembrane</keyword>
<protein>
    <submittedName>
        <fullName evidence="3">Histidine kinase</fullName>
    </submittedName>
</protein>
<proteinExistence type="predicted"/>
<evidence type="ECO:0000256" key="1">
    <source>
        <dbReference type="SAM" id="MobiDB-lite"/>
    </source>
</evidence>
<accession>A0ABU2KWG2</accession>
<reference evidence="4" key="1">
    <citation type="submission" date="2023-07" db="EMBL/GenBank/DDBJ databases">
        <title>30 novel species of actinomycetes from the DSMZ collection.</title>
        <authorList>
            <person name="Nouioui I."/>
        </authorList>
    </citation>
    <scope>NUCLEOTIDE SEQUENCE [LARGE SCALE GENOMIC DNA]</scope>
    <source>
        <strain evidence="4">DSM 45055</strain>
    </source>
</reference>
<dbReference type="Proteomes" id="UP001183226">
    <property type="component" value="Unassembled WGS sequence"/>
</dbReference>
<comment type="caution">
    <text evidence="3">The sequence shown here is derived from an EMBL/GenBank/DDBJ whole genome shotgun (WGS) entry which is preliminary data.</text>
</comment>
<evidence type="ECO:0000313" key="4">
    <source>
        <dbReference type="Proteomes" id="UP001183226"/>
    </source>
</evidence>